<reference evidence="9 10" key="1">
    <citation type="submission" date="2020-02" db="EMBL/GenBank/DDBJ databases">
        <title>Complete genome sequence of the novel Campylobacter species Candidatus Campylobacter infans.</title>
        <authorList>
            <person name="Duim B."/>
            <person name="Zomer A."/>
            <person name="van der Graaf L."/>
            <person name="Wagenaar J."/>
        </authorList>
    </citation>
    <scope>NUCLEOTIDE SEQUENCE [LARGE SCALE GENOMIC DNA]</scope>
    <source>
        <strain evidence="9 10">19S00001</strain>
    </source>
</reference>
<dbReference type="InterPro" id="IPR008867">
    <property type="entry name" value="ThiG"/>
</dbReference>
<feature type="domain" description="Thiazole synthase ThiG" evidence="8">
    <location>
        <begin position="7"/>
        <end position="246"/>
    </location>
</feature>
<evidence type="ECO:0000256" key="3">
    <source>
        <dbReference type="ARBA" id="ARBA00011960"/>
    </source>
</evidence>
<evidence type="ECO:0000313" key="9">
    <source>
        <dbReference type="EMBL" id="QLI05891.1"/>
    </source>
</evidence>
<sequence length="252" mass="26815">MNDDLIIANRHFTSRFIMGSGKFDPNLIKACIESGGAQIITLALRRASTKSDNITDFIPKNITLLPNTSGANNADEALRLARLARELGYGELIKLELIKDSKYLFPDNEESVRATKMLSDDGFSVLAYMYPELYAGRALEAAGAVAVMPLAAPIGSNKGLLNKDMLKILLDEIKVPVIVDAGIGRPSEAALCMEMGCAAVMVNTAIATACDVKLMARAFGEAIKAGRSAYLAGIADISQNARASSPLTGFLA</sequence>
<evidence type="ECO:0000256" key="2">
    <source>
        <dbReference type="ARBA" id="ARBA00004948"/>
    </source>
</evidence>
<evidence type="ECO:0000256" key="6">
    <source>
        <dbReference type="ARBA" id="ARBA00023270"/>
    </source>
</evidence>
<proteinExistence type="predicted"/>
<dbReference type="SUPFAM" id="SSF110399">
    <property type="entry name" value="ThiG-like"/>
    <property type="match status" value="1"/>
</dbReference>
<dbReference type="Pfam" id="PF05690">
    <property type="entry name" value="ThiG"/>
    <property type="match status" value="1"/>
</dbReference>
<gene>
    <name evidence="9" type="primary">thiG</name>
    <name evidence="9" type="ORF">CINF_1408</name>
</gene>
<dbReference type="UniPathway" id="UPA00060"/>
<keyword evidence="10" id="KW-1185">Reference proteome</keyword>
<dbReference type="EMBL" id="CP049075">
    <property type="protein sequence ID" value="QLI05891.1"/>
    <property type="molecule type" value="Genomic_DNA"/>
</dbReference>
<keyword evidence="4 9" id="KW-0808">Transferase</keyword>
<comment type="catalytic activity">
    <reaction evidence="7">
        <text>[ThiS sulfur-carrier protein]-C-terminal-Gly-aminoethanethioate + 2-iminoacetate + 1-deoxy-D-xylulose 5-phosphate = [ThiS sulfur-carrier protein]-C-terminal Gly-Gly + 2-[(2R,5Z)-2-carboxy-4-methylthiazol-5(2H)-ylidene]ethyl phosphate + 2 H2O + H(+)</text>
        <dbReference type="Rhea" id="RHEA:26297"/>
        <dbReference type="Rhea" id="RHEA-COMP:12909"/>
        <dbReference type="Rhea" id="RHEA-COMP:19908"/>
        <dbReference type="ChEBI" id="CHEBI:15377"/>
        <dbReference type="ChEBI" id="CHEBI:15378"/>
        <dbReference type="ChEBI" id="CHEBI:57792"/>
        <dbReference type="ChEBI" id="CHEBI:62899"/>
        <dbReference type="ChEBI" id="CHEBI:77846"/>
        <dbReference type="ChEBI" id="CHEBI:90778"/>
        <dbReference type="ChEBI" id="CHEBI:232372"/>
        <dbReference type="EC" id="2.8.1.10"/>
    </reaction>
</comment>
<dbReference type="PANTHER" id="PTHR34266:SF2">
    <property type="entry name" value="THIAZOLE SYNTHASE"/>
    <property type="match status" value="1"/>
</dbReference>
<dbReference type="EC" id="2.8.1.10" evidence="3"/>
<dbReference type="PANTHER" id="PTHR34266">
    <property type="entry name" value="THIAZOLE SYNTHASE"/>
    <property type="match status" value="1"/>
</dbReference>
<dbReference type="GO" id="GO:1990107">
    <property type="term" value="F:thiazole synthase activity"/>
    <property type="evidence" value="ECO:0007669"/>
    <property type="project" value="UniProtKB-EC"/>
</dbReference>
<evidence type="ECO:0000256" key="4">
    <source>
        <dbReference type="ARBA" id="ARBA00022679"/>
    </source>
</evidence>
<dbReference type="RefSeq" id="WP_178697360.1">
    <property type="nucleotide sequence ID" value="NZ_CP049075.1"/>
</dbReference>
<evidence type="ECO:0000256" key="7">
    <source>
        <dbReference type="ARBA" id="ARBA00049897"/>
    </source>
</evidence>
<evidence type="ECO:0000256" key="5">
    <source>
        <dbReference type="ARBA" id="ARBA00022977"/>
    </source>
</evidence>
<dbReference type="AlphaFoldDB" id="A0A7H9CJU0"/>
<evidence type="ECO:0000256" key="1">
    <source>
        <dbReference type="ARBA" id="ARBA00002834"/>
    </source>
</evidence>
<dbReference type="InterPro" id="IPR033983">
    <property type="entry name" value="Thiazole_synthase_ThiG"/>
</dbReference>
<evidence type="ECO:0000259" key="8">
    <source>
        <dbReference type="Pfam" id="PF05690"/>
    </source>
</evidence>
<dbReference type="Gene3D" id="3.20.20.70">
    <property type="entry name" value="Aldolase class I"/>
    <property type="match status" value="1"/>
</dbReference>
<comment type="function">
    <text evidence="1">Catalyzes the rearrangement of 1-deoxy-D-xylulose 5-phosphate (DXP) to produce the thiazole phosphate moiety of thiamine. Sulfur is provided by the thiocarboxylate moiety of the carrier protein ThiS. In vitro, sulfur can be provided by H(2)S.</text>
</comment>
<dbReference type="GO" id="GO:0009229">
    <property type="term" value="P:thiamine diphosphate biosynthetic process"/>
    <property type="evidence" value="ECO:0007669"/>
    <property type="project" value="UniProtKB-UniPathway"/>
</dbReference>
<dbReference type="KEGG" id="cinf:CINF_1408"/>
<keyword evidence="5" id="KW-0784">Thiamine biosynthesis</keyword>
<comment type="pathway">
    <text evidence="2">Cofactor biosynthesis; thiamine diphosphate biosynthesis.</text>
</comment>
<organism evidence="9 10">
    <name type="scientific">Candidatus Campylobacter infans</name>
    <dbReference type="NCBI Taxonomy" id="2561898"/>
    <lineage>
        <taxon>Bacteria</taxon>
        <taxon>Pseudomonadati</taxon>
        <taxon>Campylobacterota</taxon>
        <taxon>Epsilonproteobacteria</taxon>
        <taxon>Campylobacterales</taxon>
        <taxon>Campylobacteraceae</taxon>
        <taxon>Campylobacter</taxon>
    </lineage>
</organism>
<keyword evidence="6" id="KW-0704">Schiff base</keyword>
<dbReference type="Proteomes" id="UP000509414">
    <property type="component" value="Chromosome"/>
</dbReference>
<accession>A0A7H9CJU0</accession>
<evidence type="ECO:0000313" key="10">
    <source>
        <dbReference type="Proteomes" id="UP000509414"/>
    </source>
</evidence>
<dbReference type="InterPro" id="IPR013785">
    <property type="entry name" value="Aldolase_TIM"/>
</dbReference>
<protein>
    <recommendedName>
        <fullName evidence="3">thiazole synthase</fullName>
        <ecNumber evidence="3">2.8.1.10</ecNumber>
    </recommendedName>
</protein>
<name>A0A7H9CJU0_9BACT</name>